<feature type="domain" description="Tyr recombinase" evidence="3">
    <location>
        <begin position="225"/>
        <end position="397"/>
    </location>
</feature>
<dbReference type="KEGG" id="mrob:HH214_01510"/>
<dbReference type="Gene3D" id="1.10.443.10">
    <property type="entry name" value="Intergrase catalytic core"/>
    <property type="match status" value="1"/>
</dbReference>
<keyword evidence="2" id="KW-0233">DNA recombination</keyword>
<gene>
    <name evidence="4" type="ORF">HH214_01510</name>
</gene>
<dbReference type="Pfam" id="PF17293">
    <property type="entry name" value="Arm-DNA-bind_5"/>
    <property type="match status" value="1"/>
</dbReference>
<evidence type="ECO:0000313" key="4">
    <source>
        <dbReference type="EMBL" id="QJD94639.1"/>
    </source>
</evidence>
<dbReference type="InterPro" id="IPR035386">
    <property type="entry name" value="Arm-DNA-bind_5"/>
</dbReference>
<dbReference type="Gene3D" id="1.10.150.130">
    <property type="match status" value="1"/>
</dbReference>
<dbReference type="InterPro" id="IPR010998">
    <property type="entry name" value="Integrase_recombinase_N"/>
</dbReference>
<evidence type="ECO:0000259" key="3">
    <source>
        <dbReference type="PROSITE" id="PS51898"/>
    </source>
</evidence>
<dbReference type="SUPFAM" id="SSF56349">
    <property type="entry name" value="DNA breaking-rejoining enzymes"/>
    <property type="match status" value="1"/>
</dbReference>
<dbReference type="InterPro" id="IPR025269">
    <property type="entry name" value="SAM-like_dom"/>
</dbReference>
<dbReference type="PANTHER" id="PTHR30349:SF85">
    <property type="entry name" value="TYR RECOMBINASE DOMAIN-CONTAINING PROTEIN"/>
    <property type="match status" value="1"/>
</dbReference>
<reference evidence="4 5" key="1">
    <citation type="submission" date="2020-04" db="EMBL/GenBank/DDBJ databases">
        <title>Genome sequencing of novel species.</title>
        <authorList>
            <person name="Heo J."/>
            <person name="Kim S.-J."/>
            <person name="Kim J.-S."/>
            <person name="Hong S.-B."/>
            <person name="Kwon S.-W."/>
        </authorList>
    </citation>
    <scope>NUCLEOTIDE SEQUENCE [LARGE SCALE GENOMIC DNA]</scope>
    <source>
        <strain evidence="4 5">F39-2</strain>
    </source>
</reference>
<dbReference type="GO" id="GO:0015074">
    <property type="term" value="P:DNA integration"/>
    <property type="evidence" value="ECO:0007669"/>
    <property type="project" value="InterPro"/>
</dbReference>
<dbReference type="Pfam" id="PF00589">
    <property type="entry name" value="Phage_integrase"/>
    <property type="match status" value="1"/>
</dbReference>
<sequence>MAAKIRKSHMNSCTVQLWYNKQRVKKNGNVSLYIQMITKRDSIELPLKIEWPANKIDLKKRDLLARMPEDPDLLPFKAIVEKEKAKYWNIIRKFLLKDVPFKLTDVIKEARLYQTGTMICEFMELSIIARQKAPRMKDRIKYSTSKVHKVTLGWLKKYLHDQDFPIAQITGDWMDEFADYLRDHMGEAGVSVRIKDLKSYLGYAYSNRIEVDLSYKRCKIAYEAPEVNALEESEINGLLALYEDVDKIGEYRPYLRAFLFACLTGLRISDLQRWNKSWIKDGGFEYIPKKRRLSKILPKPLFMPLIPLAMKFVSNLPTDNLGLPSDQEYNRCLKVIASKAGITKKLTSHVARHTFGTSLAIKGVPVTVIAKLMGHKNLETTMRYINVAEQAKLKAMLQLQDYYVNA</sequence>
<dbReference type="CDD" id="cd01185">
    <property type="entry name" value="INTN1_C_like"/>
    <property type="match status" value="1"/>
</dbReference>
<dbReference type="PANTHER" id="PTHR30349">
    <property type="entry name" value="PHAGE INTEGRASE-RELATED"/>
    <property type="match status" value="1"/>
</dbReference>
<evidence type="ECO:0000313" key="5">
    <source>
        <dbReference type="Proteomes" id="UP000503278"/>
    </source>
</evidence>
<keyword evidence="1" id="KW-0238">DNA-binding</keyword>
<evidence type="ECO:0000256" key="1">
    <source>
        <dbReference type="ARBA" id="ARBA00023125"/>
    </source>
</evidence>
<dbReference type="PROSITE" id="PS51898">
    <property type="entry name" value="TYR_RECOMBINASE"/>
    <property type="match status" value="1"/>
</dbReference>
<evidence type="ECO:0000256" key="2">
    <source>
        <dbReference type="ARBA" id="ARBA00023172"/>
    </source>
</evidence>
<proteinExistence type="predicted"/>
<keyword evidence="5" id="KW-1185">Reference proteome</keyword>
<dbReference type="InterPro" id="IPR013762">
    <property type="entry name" value="Integrase-like_cat_sf"/>
</dbReference>
<organism evidence="4 5">
    <name type="scientific">Mucilaginibacter robiniae</name>
    <dbReference type="NCBI Taxonomy" id="2728022"/>
    <lineage>
        <taxon>Bacteria</taxon>
        <taxon>Pseudomonadati</taxon>
        <taxon>Bacteroidota</taxon>
        <taxon>Sphingobacteriia</taxon>
        <taxon>Sphingobacteriales</taxon>
        <taxon>Sphingobacteriaceae</taxon>
        <taxon>Mucilaginibacter</taxon>
    </lineage>
</organism>
<dbReference type="InterPro" id="IPR050090">
    <property type="entry name" value="Tyrosine_recombinase_XerCD"/>
</dbReference>
<accession>A0A7L5DXB1</accession>
<dbReference type="Proteomes" id="UP000503278">
    <property type="component" value="Chromosome"/>
</dbReference>
<dbReference type="GO" id="GO:0006310">
    <property type="term" value="P:DNA recombination"/>
    <property type="evidence" value="ECO:0007669"/>
    <property type="project" value="UniProtKB-KW"/>
</dbReference>
<dbReference type="GO" id="GO:0003677">
    <property type="term" value="F:DNA binding"/>
    <property type="evidence" value="ECO:0007669"/>
    <property type="project" value="UniProtKB-KW"/>
</dbReference>
<dbReference type="AlphaFoldDB" id="A0A7L5DXB1"/>
<dbReference type="InterPro" id="IPR002104">
    <property type="entry name" value="Integrase_catalytic"/>
</dbReference>
<name>A0A7L5DXB1_9SPHI</name>
<dbReference type="EMBL" id="CP051682">
    <property type="protein sequence ID" value="QJD94639.1"/>
    <property type="molecule type" value="Genomic_DNA"/>
</dbReference>
<dbReference type="InterPro" id="IPR011010">
    <property type="entry name" value="DNA_brk_join_enz"/>
</dbReference>
<dbReference type="RefSeq" id="WP_169605656.1">
    <property type="nucleotide sequence ID" value="NZ_CP051682.1"/>
</dbReference>
<dbReference type="Pfam" id="PF13102">
    <property type="entry name" value="Phage_int_SAM_5"/>
    <property type="match status" value="1"/>
</dbReference>
<protein>
    <submittedName>
        <fullName evidence="4">Site-specific integrase</fullName>
    </submittedName>
</protein>